<evidence type="ECO:0000313" key="2">
    <source>
        <dbReference type="EMBL" id="NNG22553.1"/>
    </source>
</evidence>
<reference evidence="2 3" key="1">
    <citation type="submission" date="2020-04" db="EMBL/GenBank/DDBJ databases">
        <title>Massilia sp. nov., a cold adapted bacteria isolated from Arctic soil.</title>
        <authorList>
            <person name="Son J."/>
            <person name="Ka J.-O."/>
        </authorList>
    </citation>
    <scope>NUCLEOTIDE SEQUENCE [LARGE SCALE GENOMIC DNA]</scope>
    <source>
        <strain evidence="2 3">ML15P13</strain>
    </source>
</reference>
<comment type="caution">
    <text evidence="2">The sequence shown here is derived from an EMBL/GenBank/DDBJ whole genome shotgun (WGS) entry which is preliminary data.</text>
</comment>
<proteinExistence type="predicted"/>
<keyword evidence="1" id="KW-0732">Signal</keyword>
<feature type="chain" id="PRO_5031525541" description="Lipoprotein" evidence="1">
    <location>
        <begin position="22"/>
        <end position="117"/>
    </location>
</feature>
<protein>
    <recommendedName>
        <fullName evidence="4">Lipoprotein</fullName>
    </recommendedName>
</protein>
<sequence length="117" mass="12176">MKHALLVAVSTAVLLSGCSLFRSTMPPAPVAVAAARPATPVLTDGHGAPIERVPFRTGVSSATVEKMAKAQGCTGGQGAGLMTEAGPVEVYRMRCEDGAMRGKVFTARCELRQCVKM</sequence>
<evidence type="ECO:0008006" key="4">
    <source>
        <dbReference type="Google" id="ProtNLM"/>
    </source>
</evidence>
<dbReference type="EMBL" id="JABAIV010000002">
    <property type="protein sequence ID" value="NNG22553.1"/>
    <property type="molecule type" value="Genomic_DNA"/>
</dbReference>
<dbReference type="PROSITE" id="PS51257">
    <property type="entry name" value="PROKAR_LIPOPROTEIN"/>
    <property type="match status" value="1"/>
</dbReference>
<evidence type="ECO:0000256" key="1">
    <source>
        <dbReference type="SAM" id="SignalP"/>
    </source>
</evidence>
<accession>A0A7Y2JXK4</accession>
<evidence type="ECO:0000313" key="3">
    <source>
        <dbReference type="Proteomes" id="UP000533905"/>
    </source>
</evidence>
<organism evidence="2 3">
    <name type="scientific">Telluria aromaticivorans</name>
    <dbReference type="NCBI Taxonomy" id="2725995"/>
    <lineage>
        <taxon>Bacteria</taxon>
        <taxon>Pseudomonadati</taxon>
        <taxon>Pseudomonadota</taxon>
        <taxon>Betaproteobacteria</taxon>
        <taxon>Burkholderiales</taxon>
        <taxon>Oxalobacteraceae</taxon>
        <taxon>Telluria group</taxon>
        <taxon>Telluria</taxon>
    </lineage>
</organism>
<name>A0A7Y2JXK4_9BURK</name>
<dbReference type="Proteomes" id="UP000533905">
    <property type="component" value="Unassembled WGS sequence"/>
</dbReference>
<keyword evidence="3" id="KW-1185">Reference proteome</keyword>
<dbReference type="RefSeq" id="WP_171082238.1">
    <property type="nucleotide sequence ID" value="NZ_JABAIV010000002.1"/>
</dbReference>
<dbReference type="AlphaFoldDB" id="A0A7Y2JXK4"/>
<feature type="signal peptide" evidence="1">
    <location>
        <begin position="1"/>
        <end position="21"/>
    </location>
</feature>
<gene>
    <name evidence="2" type="ORF">HGB41_05995</name>
</gene>